<dbReference type="PANTHER" id="PTHR46148">
    <property type="entry name" value="CHROMO DOMAIN-CONTAINING PROTEIN"/>
    <property type="match status" value="1"/>
</dbReference>
<dbReference type="AlphaFoldDB" id="A0AAF0TXK7"/>
<evidence type="ECO:0000313" key="2">
    <source>
        <dbReference type="Proteomes" id="UP001234989"/>
    </source>
</evidence>
<gene>
    <name evidence="1" type="ORF">MTR67_030322</name>
</gene>
<dbReference type="PANTHER" id="PTHR46148:SF57">
    <property type="entry name" value="OS12G0499874 PROTEIN"/>
    <property type="match status" value="1"/>
</dbReference>
<accession>A0AAF0TXK7</accession>
<organism evidence="1 2">
    <name type="scientific">Solanum verrucosum</name>
    <dbReference type="NCBI Taxonomy" id="315347"/>
    <lineage>
        <taxon>Eukaryota</taxon>
        <taxon>Viridiplantae</taxon>
        <taxon>Streptophyta</taxon>
        <taxon>Embryophyta</taxon>
        <taxon>Tracheophyta</taxon>
        <taxon>Spermatophyta</taxon>
        <taxon>Magnoliopsida</taxon>
        <taxon>eudicotyledons</taxon>
        <taxon>Gunneridae</taxon>
        <taxon>Pentapetalae</taxon>
        <taxon>asterids</taxon>
        <taxon>lamiids</taxon>
        <taxon>Solanales</taxon>
        <taxon>Solanaceae</taxon>
        <taxon>Solanoideae</taxon>
        <taxon>Solaneae</taxon>
        <taxon>Solanum</taxon>
    </lineage>
</organism>
<evidence type="ECO:0000313" key="1">
    <source>
        <dbReference type="EMBL" id="WMV36937.1"/>
    </source>
</evidence>
<dbReference type="EMBL" id="CP133618">
    <property type="protein sequence ID" value="WMV36937.1"/>
    <property type="molecule type" value="Genomic_DNA"/>
</dbReference>
<name>A0AAF0TXK7_SOLVR</name>
<protein>
    <recommendedName>
        <fullName evidence="3">Chromo domain-containing protein</fullName>
    </recommendedName>
</protein>
<sequence length="449" mass="50226">MDMKDSLSYEDVPVEILNRQVRRLRNKEVASVKVLWRSQSVEGATWEAEAAMKCNVFACPWNSVQSEIQFFVFSGGTHGHHPRTVGGPTVCPAGLWFLLANSPRNQPKIRPSVDPRQDLRFIGQVTNRGSLHPVFHISLLKKCVGDPASLVPLECMDMKDSLSYEDVPVEILNRQVRRLRNKEVASVKVLWRSQSVEGATWEAEAAMKCNVFACPWNSVQSEIQFFVFSGGTHGHHPRTVGGPTVCPAGLWFLLANSPRNQPKIRPSVDPRQDLRFIGQVTNRGSLHPVFHISLLKKCVGDPASLVPLECMDMKDSLSYEDVPVEILNRQVRRLRNKEVASVKVLWRSQSVEGATWEAEAAMKCNVFACPWNSVQSEIQFFVFSGGTHGHHPRTVGGPTVCPAGLWFLLANSPRNQPKIRPSVDPRQDLRFIGQVTNRGSCSWINAPKP</sequence>
<evidence type="ECO:0008006" key="3">
    <source>
        <dbReference type="Google" id="ProtNLM"/>
    </source>
</evidence>
<dbReference type="Proteomes" id="UP001234989">
    <property type="component" value="Chromosome 7"/>
</dbReference>
<proteinExistence type="predicted"/>
<keyword evidence="2" id="KW-1185">Reference proteome</keyword>
<reference evidence="1" key="1">
    <citation type="submission" date="2023-08" db="EMBL/GenBank/DDBJ databases">
        <title>A de novo genome assembly of Solanum verrucosum Schlechtendal, a Mexican diploid species geographically isolated from the other diploid A-genome species in potato relatives.</title>
        <authorList>
            <person name="Hosaka K."/>
        </authorList>
    </citation>
    <scope>NUCLEOTIDE SEQUENCE</scope>
    <source>
        <tissue evidence="1">Young leaves</tissue>
    </source>
</reference>